<dbReference type="EMBL" id="PHRG01000008">
    <property type="protein sequence ID" value="PJO74589.1"/>
    <property type="molecule type" value="Genomic_DNA"/>
</dbReference>
<evidence type="ECO:0000313" key="1">
    <source>
        <dbReference type="EMBL" id="PJO74589.1"/>
    </source>
</evidence>
<protein>
    <submittedName>
        <fullName evidence="1">DUF523 domain-containing protein</fullName>
    </submittedName>
</protein>
<dbReference type="Pfam" id="PF04463">
    <property type="entry name" value="2-thiour_desulf"/>
    <property type="match status" value="1"/>
</dbReference>
<dbReference type="PANTHER" id="PTHR30087">
    <property type="entry name" value="INNER MEMBRANE PROTEIN"/>
    <property type="match status" value="1"/>
</dbReference>
<evidence type="ECO:0000313" key="2">
    <source>
        <dbReference type="Proteomes" id="UP000243446"/>
    </source>
</evidence>
<dbReference type="InterPro" id="IPR007553">
    <property type="entry name" value="2-thiour_desulf"/>
</dbReference>
<comment type="caution">
    <text evidence="1">The sequence shown here is derived from an EMBL/GenBank/DDBJ whole genome shotgun (WGS) entry which is preliminary data.</text>
</comment>
<name>A0A2H9YPL9_9GAMM</name>
<dbReference type="AlphaFoldDB" id="A0A2H9YPL9"/>
<dbReference type="RefSeq" id="WP_005094567.1">
    <property type="nucleotide sequence ID" value="NZ_CBDBYO010000035.1"/>
</dbReference>
<accession>A0A2H9YPL9</accession>
<dbReference type="PANTHER" id="PTHR30087:SF1">
    <property type="entry name" value="HYPOTHETICAL CYTOSOLIC PROTEIN"/>
    <property type="match status" value="1"/>
</dbReference>
<gene>
    <name evidence="1" type="ORF">CWI32_12695</name>
</gene>
<proteinExistence type="predicted"/>
<dbReference type="GeneID" id="97177965"/>
<dbReference type="Proteomes" id="UP000243446">
    <property type="component" value="Unassembled WGS sequence"/>
</dbReference>
<organism evidence="1 2">
    <name type="scientific">Acinetobacter pseudolwoffii</name>
    <dbReference type="NCBI Taxonomy" id="2053287"/>
    <lineage>
        <taxon>Bacteria</taxon>
        <taxon>Pseudomonadati</taxon>
        <taxon>Pseudomonadota</taxon>
        <taxon>Gammaproteobacteria</taxon>
        <taxon>Moraxellales</taxon>
        <taxon>Moraxellaceae</taxon>
        <taxon>Acinetobacter</taxon>
    </lineage>
</organism>
<sequence>MGTKRYFVSACLLGQKVRYDGKDCLVKEVLESLVPNQYISLCPEISGGLPIPRPPAEIQNGSGLDVLAQKSLVIDILGNDVSQAFIQGAYLALKVAQDFHATHAILKAHSPSCGSDLIYNGSFSGHKIQGDGVTAALFKQHGIVVMTEDEFLAQLSQTIL</sequence>
<reference evidence="1 2" key="1">
    <citation type="submission" date="2017-11" db="EMBL/GenBank/DDBJ databases">
        <title>Revising the taxonomy of the Acinetobacter lwoffii group: the description of Acinetobacter pseudolwoffii sp. nov. and emended description of Acinetobacter lwoffii.</title>
        <authorList>
            <person name="Nemec A."/>
            <person name="Radolfova-Krizova L."/>
        </authorList>
    </citation>
    <scope>NUCLEOTIDE SEQUENCE [LARGE SCALE GENOMIC DNA]</scope>
    <source>
        <strain evidence="1 2">ANC 5044</strain>
    </source>
</reference>